<name>A0AAW0X9J3_CHEQU</name>
<evidence type="ECO:0000313" key="2">
    <source>
        <dbReference type="Proteomes" id="UP001445076"/>
    </source>
</evidence>
<gene>
    <name evidence="1" type="ORF">OTU49_004888</name>
</gene>
<keyword evidence="2" id="KW-1185">Reference proteome</keyword>
<dbReference type="EMBL" id="JARKIK010000044">
    <property type="protein sequence ID" value="KAK8736242.1"/>
    <property type="molecule type" value="Genomic_DNA"/>
</dbReference>
<comment type="caution">
    <text evidence="1">The sequence shown here is derived from an EMBL/GenBank/DDBJ whole genome shotgun (WGS) entry which is preliminary data.</text>
</comment>
<sequence>MFHPRPCGCKGQRTCLVCENNYGASTSHSSWISEEDREHSYVYCPLCELAWPGWATHSWKSHPNHEGDSIKIMDQNVISKNGVWCLKLPLVTRCSQNSFRAASIQLIFSRVFRLLSSVLLIIQRKGGLPLTLILMIVGYGVREFLLSAC</sequence>
<protein>
    <submittedName>
        <fullName evidence="1">Uncharacterized protein</fullName>
    </submittedName>
</protein>
<reference evidence="1 2" key="1">
    <citation type="journal article" date="2024" name="BMC Genomics">
        <title>Genome assembly of redclaw crayfish (Cherax quadricarinatus) provides insights into its immune adaptation and hypoxia tolerance.</title>
        <authorList>
            <person name="Liu Z."/>
            <person name="Zheng J."/>
            <person name="Li H."/>
            <person name="Fang K."/>
            <person name="Wang S."/>
            <person name="He J."/>
            <person name="Zhou D."/>
            <person name="Weng S."/>
            <person name="Chi M."/>
            <person name="Gu Z."/>
            <person name="He J."/>
            <person name="Li F."/>
            <person name="Wang M."/>
        </authorList>
    </citation>
    <scope>NUCLEOTIDE SEQUENCE [LARGE SCALE GENOMIC DNA]</scope>
    <source>
        <strain evidence="1">ZL_2023a</strain>
    </source>
</reference>
<organism evidence="1 2">
    <name type="scientific">Cherax quadricarinatus</name>
    <name type="common">Australian red claw crayfish</name>
    <dbReference type="NCBI Taxonomy" id="27406"/>
    <lineage>
        <taxon>Eukaryota</taxon>
        <taxon>Metazoa</taxon>
        <taxon>Ecdysozoa</taxon>
        <taxon>Arthropoda</taxon>
        <taxon>Crustacea</taxon>
        <taxon>Multicrustacea</taxon>
        <taxon>Malacostraca</taxon>
        <taxon>Eumalacostraca</taxon>
        <taxon>Eucarida</taxon>
        <taxon>Decapoda</taxon>
        <taxon>Pleocyemata</taxon>
        <taxon>Astacidea</taxon>
        <taxon>Parastacoidea</taxon>
        <taxon>Parastacidae</taxon>
        <taxon>Cherax</taxon>
    </lineage>
</organism>
<proteinExistence type="predicted"/>
<accession>A0AAW0X9J3</accession>
<dbReference type="Proteomes" id="UP001445076">
    <property type="component" value="Unassembled WGS sequence"/>
</dbReference>
<evidence type="ECO:0000313" key="1">
    <source>
        <dbReference type="EMBL" id="KAK8736242.1"/>
    </source>
</evidence>
<dbReference type="AlphaFoldDB" id="A0AAW0X9J3"/>